<evidence type="ECO:0000256" key="4">
    <source>
        <dbReference type="ARBA" id="ARBA00023163"/>
    </source>
</evidence>
<dbReference type="Proteomes" id="UP000428333">
    <property type="component" value="Linkage Group LG08"/>
</dbReference>
<sequence length="445" mass="49252">MNSLAQQQWLKQMPAMSSPNSPSYLATAAGTTPPGGSSSLGTEASNQLLGKKKIQDLVSQVDSQGESDLDVEDLLLEIADDFVDLVRLADIVNTRVVFENKNPDLRTYFRATVVLWTVPFAGEMEGCGWRLNAHGHPLPPSISAQVTLSPLPRNPSPIALSSSHHPIPLQSSSTTSNARSTPEHFNVQCGCGGDNAGKFFDWVDPPTCERGKEFGNWIVKNMDLHKNVEDLHKQFIDLKKIETNLKIEIRELKERENEFGLKMEQWQKREEWLVMKINYMIRKFKEMEDGCTLKMEERKNKEDWIILEMDEVIEGEDGRGGSKEYEFRRGTTAATAAAAESAATDGAVGRVDRSDRAPAHVVWPSCGGCCTPRQKTGLVQGSQFHPGNSPGQPLQGMQAMGMMGTLNLSPQIRANGNLAYSQQRMNPGQIRQQLSQQTALASNQV</sequence>
<reference evidence="9 10" key="1">
    <citation type="journal article" date="2019" name="Genome Biol. Evol.">
        <title>The Rhododendron genome and chromosomal organization provide insight into shared whole-genome duplications across the heath family (Ericaceae).</title>
        <authorList>
            <person name="Soza V.L."/>
            <person name="Lindsley D."/>
            <person name="Waalkes A."/>
            <person name="Ramage E."/>
            <person name="Patwardhan R.P."/>
            <person name="Burton J.N."/>
            <person name="Adey A."/>
            <person name="Kumar A."/>
            <person name="Qiu R."/>
            <person name="Shendure J."/>
            <person name="Hall B."/>
        </authorList>
    </citation>
    <scope>NUCLEOTIDE SEQUENCE [LARGE SCALE GENOMIC DNA]</scope>
    <source>
        <strain evidence="9">RSF 1966-606</strain>
    </source>
</reference>
<accession>A0A6A4L780</accession>
<dbReference type="Pfam" id="PF03847">
    <property type="entry name" value="TFIID_20kDa"/>
    <property type="match status" value="1"/>
</dbReference>
<keyword evidence="10" id="KW-1185">Reference proteome</keyword>
<dbReference type="GO" id="GO:0005669">
    <property type="term" value="C:transcription factor TFIID complex"/>
    <property type="evidence" value="ECO:0007669"/>
    <property type="project" value="InterPro"/>
</dbReference>
<dbReference type="GO" id="GO:0003677">
    <property type="term" value="F:DNA binding"/>
    <property type="evidence" value="ECO:0007669"/>
    <property type="project" value="TreeGrafter"/>
</dbReference>
<feature type="region of interest" description="Disordered" evidence="7">
    <location>
        <begin position="153"/>
        <end position="182"/>
    </location>
</feature>
<dbReference type="Gene3D" id="1.10.20.10">
    <property type="entry name" value="Histone, subunit A"/>
    <property type="match status" value="1"/>
</dbReference>
<comment type="caution">
    <text evidence="9">The sequence shown here is derived from an EMBL/GenBank/DDBJ whole genome shotgun (WGS) entry which is preliminary data.</text>
</comment>
<dbReference type="PANTHER" id="PTHR12264">
    <property type="entry name" value="TRANSCRIPTION INITIATION FACTOR TFIID SUBUNIT 12"/>
    <property type="match status" value="1"/>
</dbReference>
<evidence type="ECO:0000256" key="3">
    <source>
        <dbReference type="ARBA" id="ARBA00023015"/>
    </source>
</evidence>
<evidence type="ECO:0000313" key="9">
    <source>
        <dbReference type="EMBL" id="KAE9453362.1"/>
    </source>
</evidence>
<dbReference type="InterPro" id="IPR009072">
    <property type="entry name" value="Histone-fold"/>
</dbReference>
<proteinExistence type="inferred from homology"/>
<keyword evidence="5" id="KW-0539">Nucleus</keyword>
<evidence type="ECO:0000256" key="1">
    <source>
        <dbReference type="ARBA" id="ARBA00004123"/>
    </source>
</evidence>
<keyword evidence="6" id="KW-0175">Coiled coil</keyword>
<comment type="similarity">
    <text evidence="2">Belongs to the TAF12 family.</text>
</comment>
<feature type="region of interest" description="Disordered" evidence="7">
    <location>
        <begin position="8"/>
        <end position="43"/>
    </location>
</feature>
<dbReference type="InterPro" id="IPR003228">
    <property type="entry name" value="TFIID_TAF12_dom"/>
</dbReference>
<comment type="subcellular location">
    <subcellularLocation>
        <location evidence="1">Nucleus</location>
    </subcellularLocation>
</comment>
<dbReference type="GO" id="GO:0046982">
    <property type="term" value="F:protein heterodimerization activity"/>
    <property type="evidence" value="ECO:0007669"/>
    <property type="project" value="InterPro"/>
</dbReference>
<evidence type="ECO:0000313" key="10">
    <source>
        <dbReference type="Proteomes" id="UP000428333"/>
    </source>
</evidence>
<evidence type="ECO:0000256" key="5">
    <source>
        <dbReference type="ARBA" id="ARBA00023242"/>
    </source>
</evidence>
<dbReference type="OrthoDB" id="1750651at2759"/>
<feature type="non-terminal residue" evidence="9">
    <location>
        <position position="1"/>
    </location>
</feature>
<feature type="domain" description="Transcription initiation factor TFIID subunit 12" evidence="8">
    <location>
        <begin position="50"/>
        <end position="86"/>
    </location>
</feature>
<evidence type="ECO:0000259" key="8">
    <source>
        <dbReference type="Pfam" id="PF03847"/>
    </source>
</evidence>
<name>A0A6A4L780_9ERIC</name>
<dbReference type="AlphaFoldDB" id="A0A6A4L780"/>
<evidence type="ECO:0000256" key="6">
    <source>
        <dbReference type="SAM" id="Coils"/>
    </source>
</evidence>
<feature type="coiled-coil region" evidence="6">
    <location>
        <begin position="238"/>
        <end position="269"/>
    </location>
</feature>
<evidence type="ECO:0000256" key="2">
    <source>
        <dbReference type="ARBA" id="ARBA00007530"/>
    </source>
</evidence>
<feature type="compositionally biased region" description="Polar residues" evidence="7">
    <location>
        <begin position="159"/>
        <end position="180"/>
    </location>
</feature>
<organism evidence="9 10">
    <name type="scientific">Rhododendron williamsianum</name>
    <dbReference type="NCBI Taxonomy" id="262921"/>
    <lineage>
        <taxon>Eukaryota</taxon>
        <taxon>Viridiplantae</taxon>
        <taxon>Streptophyta</taxon>
        <taxon>Embryophyta</taxon>
        <taxon>Tracheophyta</taxon>
        <taxon>Spermatophyta</taxon>
        <taxon>Magnoliopsida</taxon>
        <taxon>eudicotyledons</taxon>
        <taxon>Gunneridae</taxon>
        <taxon>Pentapetalae</taxon>
        <taxon>asterids</taxon>
        <taxon>Ericales</taxon>
        <taxon>Ericaceae</taxon>
        <taxon>Ericoideae</taxon>
        <taxon>Rhodoreae</taxon>
        <taxon>Rhododendron</taxon>
    </lineage>
</organism>
<feature type="compositionally biased region" description="Low complexity" evidence="7">
    <location>
        <begin position="25"/>
        <end position="42"/>
    </location>
</feature>
<dbReference type="GO" id="GO:0000124">
    <property type="term" value="C:SAGA complex"/>
    <property type="evidence" value="ECO:0007669"/>
    <property type="project" value="InterPro"/>
</dbReference>
<feature type="compositionally biased region" description="Polar residues" evidence="7">
    <location>
        <begin position="8"/>
        <end position="24"/>
    </location>
</feature>
<dbReference type="EMBL" id="QEFC01002172">
    <property type="protein sequence ID" value="KAE9453362.1"/>
    <property type="molecule type" value="Genomic_DNA"/>
</dbReference>
<dbReference type="PANTHER" id="PTHR12264:SF26">
    <property type="entry name" value="TRANSCRIPTION INITIATION FACTOR TFIID SUBUNIT 12B"/>
    <property type="match status" value="1"/>
</dbReference>
<keyword evidence="4" id="KW-0804">Transcription</keyword>
<evidence type="ECO:0000256" key="7">
    <source>
        <dbReference type="SAM" id="MobiDB-lite"/>
    </source>
</evidence>
<dbReference type="GO" id="GO:0051123">
    <property type="term" value="P:RNA polymerase II preinitiation complex assembly"/>
    <property type="evidence" value="ECO:0007669"/>
    <property type="project" value="TreeGrafter"/>
</dbReference>
<dbReference type="InterPro" id="IPR037794">
    <property type="entry name" value="TAF12"/>
</dbReference>
<gene>
    <name evidence="9" type="ORF">C3L33_14721</name>
</gene>
<keyword evidence="3" id="KW-0805">Transcription regulation</keyword>
<protein>
    <recommendedName>
        <fullName evidence="8">Transcription initiation factor TFIID subunit 12 domain-containing protein</fullName>
    </recommendedName>
</protein>
<dbReference type="GO" id="GO:0017025">
    <property type="term" value="F:TBP-class protein binding"/>
    <property type="evidence" value="ECO:0007669"/>
    <property type="project" value="TreeGrafter"/>
</dbReference>